<dbReference type="InterPro" id="IPR011006">
    <property type="entry name" value="CheY-like_superfamily"/>
</dbReference>
<sequence>MESTTRASRVSAAFVKIAQTLVDDYDVLDLLHTLVEECVDLLDATAAGLLLAGPDGVLQVMASTSEESHLMEILQQDSGAGPCVDCYVTGVPVTIRDIAGTEDRWPEFKELAAAQGYQSVHAFPMRVRGKAIGAMNLFRTETGEMSEEDIAIGQALADVSTISILQERTIREAATVNDQLQRALNSRVLVEQAKGMVAHTSNVNTNEAFQLLRTHARSHNTSLRDTAEAVLSRTLTL</sequence>
<accession>A0A3A5M2D9</accession>
<comment type="caution">
    <text evidence="6">The sequence shown here is derived from an EMBL/GenBank/DDBJ whole genome shotgun (WGS) entry which is preliminary data.</text>
</comment>
<dbReference type="InterPro" id="IPR005561">
    <property type="entry name" value="ANTAR"/>
</dbReference>
<dbReference type="SUPFAM" id="SSF55781">
    <property type="entry name" value="GAF domain-like"/>
    <property type="match status" value="1"/>
</dbReference>
<protein>
    <submittedName>
        <fullName evidence="6">ANTAR domain-containing protein</fullName>
    </submittedName>
</protein>
<feature type="domain" description="ANTAR" evidence="5">
    <location>
        <begin position="170"/>
        <end position="231"/>
    </location>
</feature>
<dbReference type="PROSITE" id="PS50921">
    <property type="entry name" value="ANTAR"/>
    <property type="match status" value="1"/>
</dbReference>
<dbReference type="InterPro" id="IPR012074">
    <property type="entry name" value="GAF_ANTAR"/>
</dbReference>
<dbReference type="GO" id="GO:0003723">
    <property type="term" value="F:RNA binding"/>
    <property type="evidence" value="ECO:0007669"/>
    <property type="project" value="InterPro"/>
</dbReference>
<evidence type="ECO:0000256" key="1">
    <source>
        <dbReference type="ARBA" id="ARBA00022679"/>
    </source>
</evidence>
<dbReference type="Gene3D" id="1.10.10.10">
    <property type="entry name" value="Winged helix-like DNA-binding domain superfamily/Winged helix DNA-binding domain"/>
    <property type="match status" value="1"/>
</dbReference>
<keyword evidence="7" id="KW-1185">Reference proteome</keyword>
<evidence type="ECO:0000313" key="7">
    <source>
        <dbReference type="Proteomes" id="UP000272560"/>
    </source>
</evidence>
<dbReference type="AlphaFoldDB" id="A0A3A5M2D9"/>
<dbReference type="InterPro" id="IPR003018">
    <property type="entry name" value="GAF"/>
</dbReference>
<evidence type="ECO:0000259" key="5">
    <source>
        <dbReference type="PROSITE" id="PS50921"/>
    </source>
</evidence>
<name>A0A3A5M2D9_9MICC</name>
<evidence type="ECO:0000313" key="6">
    <source>
        <dbReference type="EMBL" id="RJT75127.1"/>
    </source>
</evidence>
<evidence type="ECO:0000256" key="2">
    <source>
        <dbReference type="ARBA" id="ARBA00022777"/>
    </source>
</evidence>
<dbReference type="Pfam" id="PF03861">
    <property type="entry name" value="ANTAR"/>
    <property type="match status" value="1"/>
</dbReference>
<dbReference type="Gene3D" id="3.30.450.40">
    <property type="match status" value="1"/>
</dbReference>
<dbReference type="SMART" id="SM00065">
    <property type="entry name" value="GAF"/>
    <property type="match status" value="1"/>
</dbReference>
<dbReference type="Proteomes" id="UP000272560">
    <property type="component" value="Unassembled WGS sequence"/>
</dbReference>
<reference evidence="6 7" key="1">
    <citation type="submission" date="2018-09" db="EMBL/GenBank/DDBJ databases">
        <title>Novel species of Arthrobacter.</title>
        <authorList>
            <person name="Liu Q."/>
            <person name="Xin Y.-H."/>
        </authorList>
    </citation>
    <scope>NUCLEOTIDE SEQUENCE [LARGE SCALE GENOMIC DNA]</scope>
    <source>
        <strain evidence="6 7">Hz2</strain>
    </source>
</reference>
<keyword evidence="4" id="KW-0804">Transcription</keyword>
<keyword evidence="2" id="KW-0418">Kinase</keyword>
<gene>
    <name evidence="6" type="ORF">D6T63_18260</name>
</gene>
<dbReference type="SMART" id="SM01012">
    <property type="entry name" value="ANTAR"/>
    <property type="match status" value="1"/>
</dbReference>
<keyword evidence="1" id="KW-0808">Transferase</keyword>
<dbReference type="GO" id="GO:0016301">
    <property type="term" value="F:kinase activity"/>
    <property type="evidence" value="ECO:0007669"/>
    <property type="project" value="UniProtKB-KW"/>
</dbReference>
<dbReference type="InterPro" id="IPR029016">
    <property type="entry name" value="GAF-like_dom_sf"/>
</dbReference>
<evidence type="ECO:0000256" key="4">
    <source>
        <dbReference type="ARBA" id="ARBA00023163"/>
    </source>
</evidence>
<dbReference type="RefSeq" id="WP_120150745.1">
    <property type="nucleotide sequence ID" value="NZ_QZVT01000017.1"/>
</dbReference>
<dbReference type="PIRSF" id="PIRSF036625">
    <property type="entry name" value="GAF_ANTAR"/>
    <property type="match status" value="1"/>
</dbReference>
<dbReference type="EMBL" id="QZVT01000017">
    <property type="protein sequence ID" value="RJT75127.1"/>
    <property type="molecule type" value="Genomic_DNA"/>
</dbReference>
<dbReference type="OrthoDB" id="3683444at2"/>
<dbReference type="SUPFAM" id="SSF52172">
    <property type="entry name" value="CheY-like"/>
    <property type="match status" value="1"/>
</dbReference>
<dbReference type="Pfam" id="PF13185">
    <property type="entry name" value="GAF_2"/>
    <property type="match status" value="1"/>
</dbReference>
<keyword evidence="3" id="KW-0805">Transcription regulation</keyword>
<organism evidence="6 7">
    <name type="scientific">Arthrobacter cheniae</name>
    <dbReference type="NCBI Taxonomy" id="1258888"/>
    <lineage>
        <taxon>Bacteria</taxon>
        <taxon>Bacillati</taxon>
        <taxon>Actinomycetota</taxon>
        <taxon>Actinomycetes</taxon>
        <taxon>Micrococcales</taxon>
        <taxon>Micrococcaceae</taxon>
        <taxon>Arthrobacter</taxon>
    </lineage>
</organism>
<evidence type="ECO:0000256" key="3">
    <source>
        <dbReference type="ARBA" id="ARBA00023015"/>
    </source>
</evidence>
<proteinExistence type="predicted"/>
<dbReference type="InterPro" id="IPR036388">
    <property type="entry name" value="WH-like_DNA-bd_sf"/>
</dbReference>